<sequence>MMKSLLPLLLAPAMVMADDPELAKKISRHQEGSRTLSDEQDELAADVQQLTIEQTSPKVIELFEAVEDAMDEASELLYEHDTGGPTIAAETDVIEKIFEAAKAKQQEQQQQQGEGEPQDGQGQSPGSAMLEMMERMLGREPGQQPGQQPGEQAGQGSGGDSQAPNEGIDGASGGKVEERTVPKGAGTAGKSLPREYLDALKAYNQGAEKLTR</sequence>
<evidence type="ECO:0000256" key="2">
    <source>
        <dbReference type="SAM" id="SignalP"/>
    </source>
</evidence>
<keyword evidence="4" id="KW-1185">Reference proteome</keyword>
<evidence type="ECO:0000313" key="4">
    <source>
        <dbReference type="Proteomes" id="UP000658278"/>
    </source>
</evidence>
<feature type="region of interest" description="Disordered" evidence="1">
    <location>
        <begin position="102"/>
        <end position="196"/>
    </location>
</feature>
<dbReference type="EMBL" id="JAENII010000010">
    <property type="protein sequence ID" value="MBK1827936.1"/>
    <property type="molecule type" value="Genomic_DNA"/>
</dbReference>
<keyword evidence="2" id="KW-0732">Signal</keyword>
<dbReference type="AlphaFoldDB" id="A0A934RF11"/>
<dbReference type="RefSeq" id="WP_200280312.1">
    <property type="nucleotide sequence ID" value="NZ_JAENII010000010.1"/>
</dbReference>
<accession>A0A934RF11</accession>
<comment type="caution">
    <text evidence="3">The sequence shown here is derived from an EMBL/GenBank/DDBJ whole genome shotgun (WGS) entry which is preliminary data.</text>
</comment>
<evidence type="ECO:0000313" key="3">
    <source>
        <dbReference type="EMBL" id="MBK1827936.1"/>
    </source>
</evidence>
<name>A0A934RF11_9BACT</name>
<reference evidence="3" key="1">
    <citation type="submission" date="2021-01" db="EMBL/GenBank/DDBJ databases">
        <title>Modified the classification status of verrucomicrobia.</title>
        <authorList>
            <person name="Feng X."/>
        </authorList>
    </citation>
    <scope>NUCLEOTIDE SEQUENCE</scope>
    <source>
        <strain evidence="3">KCTC 22201</strain>
    </source>
</reference>
<dbReference type="Proteomes" id="UP000658278">
    <property type="component" value="Unassembled WGS sequence"/>
</dbReference>
<feature type="compositionally biased region" description="Low complexity" evidence="1">
    <location>
        <begin position="139"/>
        <end position="152"/>
    </location>
</feature>
<protein>
    <submittedName>
        <fullName evidence="3">Uncharacterized protein</fullName>
    </submittedName>
</protein>
<proteinExistence type="predicted"/>
<evidence type="ECO:0000256" key="1">
    <source>
        <dbReference type="SAM" id="MobiDB-lite"/>
    </source>
</evidence>
<feature type="signal peptide" evidence="2">
    <location>
        <begin position="1"/>
        <end position="17"/>
    </location>
</feature>
<gene>
    <name evidence="3" type="ORF">JIN81_12970</name>
</gene>
<feature type="chain" id="PRO_5037257251" evidence="2">
    <location>
        <begin position="18"/>
        <end position="212"/>
    </location>
</feature>
<feature type="compositionally biased region" description="Low complexity" evidence="1">
    <location>
        <begin position="106"/>
        <end position="131"/>
    </location>
</feature>
<organism evidence="3 4">
    <name type="scientific">Haloferula rosea</name>
    <dbReference type="NCBI Taxonomy" id="490093"/>
    <lineage>
        <taxon>Bacteria</taxon>
        <taxon>Pseudomonadati</taxon>
        <taxon>Verrucomicrobiota</taxon>
        <taxon>Verrucomicrobiia</taxon>
        <taxon>Verrucomicrobiales</taxon>
        <taxon>Verrucomicrobiaceae</taxon>
        <taxon>Haloferula</taxon>
    </lineage>
</organism>